<dbReference type="RefSeq" id="XP_007508918.1">
    <property type="nucleotide sequence ID" value="XM_007508856.1"/>
</dbReference>
<gene>
    <name evidence="3" type="ordered locus">Bathy15g01670</name>
</gene>
<accession>K8EQ00</accession>
<sequence length="787" mass="86846">MVAAIILLFFSGTSDDVLADHVGNVENINWYKEYGFYQLVSECLSMSSVGNCPTHWYSVQQGGKTLLDWDVSMIEDMSDAFAYQYTFNGDLSKWDVSSVTRFERMFNYATSYEGVGVETWDTSKAESMQDMFWEATKFNGKVSGWNTNNVINMMWMFDKAKSFAQDVSGWTKHDGNAQCGYYGSNYDFSCTGGVGADTSLMFLDAEAFLASYNCGVDGPPKACTPSGNDVSAGIAEYAPAATFDLSVYTVEWFNSEAASDYYTLDDSTIWGTPRLDVQSGETITDMKFELNEEYAKMIGGCVLPGVLVAVFMFVFTLLFFAFKFATCCIWVVTGSCECCLRSKIPTASEKTFAKCVVVVCALISIVGCGLIYWGASELPLAVSDVVKGLSDSLNILTSDVDIIDAAYTNSAALIPDGGQDEKVQISNTVASVQSTVSTFENEVEMYVEQTERAAIALASFLLVISLICGGLVFGNFKKCLFFASIPLWLFMLVSWIMFGVFMGVAQFFDDLETTVIDWRSAEGFYPPAANPMTSLDDVLPCFSDRVALDTITGARETIYEGINNLNTKLNTNTVATEYINAEYKKTTALEMCGAKTGKFNEIGVSSENVAYDEYKALACNLHERGLLLDGDVAFDATNAAGYDQDWSGVPKSHTKSLQDASGFYSSNYGYVLPISEVSGTIDMINALPNIDSLARCKYVQSFVAKVAAEQQDYVDPITGETIQAPDDSPLNRLLIHSQTLAVAWFLIGLSYIILYVVMMKYMYWMQAEDKEKLSEEEMKEVWGSYHE</sequence>
<dbReference type="EMBL" id="FO082264">
    <property type="protein sequence ID" value="CCO20004.1"/>
    <property type="molecule type" value="Genomic_DNA"/>
</dbReference>
<evidence type="ECO:0000256" key="2">
    <source>
        <dbReference type="SAM" id="SignalP"/>
    </source>
</evidence>
<dbReference type="AlphaFoldDB" id="K8EQ00"/>
<feature type="transmembrane region" description="Helical" evidence="1">
    <location>
        <begin position="453"/>
        <end position="473"/>
    </location>
</feature>
<keyword evidence="4" id="KW-1185">Reference proteome</keyword>
<dbReference type="KEGG" id="bpg:Bathy15g01670"/>
<dbReference type="OrthoDB" id="198852at2759"/>
<keyword evidence="2" id="KW-0732">Signal</keyword>
<keyword evidence="1" id="KW-1133">Transmembrane helix</keyword>
<name>K8EQ00_9CHLO</name>
<dbReference type="GO" id="GO:0016020">
    <property type="term" value="C:membrane"/>
    <property type="evidence" value="ECO:0007669"/>
    <property type="project" value="TreeGrafter"/>
</dbReference>
<feature type="signal peptide" evidence="2">
    <location>
        <begin position="1"/>
        <end position="19"/>
    </location>
</feature>
<dbReference type="InterPro" id="IPR040283">
    <property type="entry name" value="DDB_G0292058-like"/>
</dbReference>
<organism evidence="3 4">
    <name type="scientific">Bathycoccus prasinos</name>
    <dbReference type="NCBI Taxonomy" id="41875"/>
    <lineage>
        <taxon>Eukaryota</taxon>
        <taxon>Viridiplantae</taxon>
        <taxon>Chlorophyta</taxon>
        <taxon>Mamiellophyceae</taxon>
        <taxon>Mamiellales</taxon>
        <taxon>Bathycoccaceae</taxon>
        <taxon>Bathycoccus</taxon>
    </lineage>
</organism>
<feature type="transmembrane region" description="Helical" evidence="1">
    <location>
        <begin position="306"/>
        <end position="332"/>
    </location>
</feature>
<dbReference type="eggNOG" id="ENOG502SZEM">
    <property type="taxonomic scope" value="Eukaryota"/>
</dbReference>
<dbReference type="PANTHER" id="PTHR31414">
    <property type="entry name" value="TRANSMEMBRANE PROTEIN DDB_G0292058"/>
    <property type="match status" value="1"/>
</dbReference>
<dbReference type="Proteomes" id="UP000198341">
    <property type="component" value="Chromosome 15"/>
</dbReference>
<dbReference type="Pfam" id="PF03382">
    <property type="entry name" value="DUF285"/>
    <property type="match status" value="1"/>
</dbReference>
<dbReference type="GeneID" id="19011376"/>
<evidence type="ECO:0000313" key="3">
    <source>
        <dbReference type="EMBL" id="CCO20004.1"/>
    </source>
</evidence>
<dbReference type="InterPro" id="IPR005046">
    <property type="entry name" value="DUF285"/>
</dbReference>
<reference evidence="3 4" key="1">
    <citation type="submission" date="2011-10" db="EMBL/GenBank/DDBJ databases">
        <authorList>
            <person name="Genoscope - CEA"/>
        </authorList>
    </citation>
    <scope>NUCLEOTIDE SEQUENCE [LARGE SCALE GENOMIC DNA]</scope>
    <source>
        <strain evidence="3 4">RCC 1105</strain>
    </source>
</reference>
<protein>
    <submittedName>
        <fullName evidence="3">Uncharacterized protein</fullName>
    </submittedName>
</protein>
<evidence type="ECO:0000313" key="4">
    <source>
        <dbReference type="Proteomes" id="UP000198341"/>
    </source>
</evidence>
<feature type="transmembrane region" description="Helical" evidence="1">
    <location>
        <begin position="352"/>
        <end position="375"/>
    </location>
</feature>
<feature type="transmembrane region" description="Helical" evidence="1">
    <location>
        <begin position="741"/>
        <end position="763"/>
    </location>
</feature>
<proteinExistence type="predicted"/>
<feature type="chain" id="PRO_5003919558" evidence="2">
    <location>
        <begin position="20"/>
        <end position="787"/>
    </location>
</feature>
<dbReference type="STRING" id="41875.K8EQ00"/>
<feature type="transmembrane region" description="Helical" evidence="1">
    <location>
        <begin position="485"/>
        <end position="508"/>
    </location>
</feature>
<evidence type="ECO:0000256" key="1">
    <source>
        <dbReference type="SAM" id="Phobius"/>
    </source>
</evidence>
<keyword evidence="1" id="KW-0472">Membrane</keyword>
<dbReference type="PANTHER" id="PTHR31414:SF18">
    <property type="entry name" value="TRANSMEMBRANE PROTEIN-RELATED"/>
    <property type="match status" value="1"/>
</dbReference>
<keyword evidence="1" id="KW-0812">Transmembrane</keyword>